<dbReference type="EMBL" id="BAAAFG010000016">
    <property type="protein sequence ID" value="GAA0873379.1"/>
    <property type="molecule type" value="Genomic_DNA"/>
</dbReference>
<keyword evidence="3" id="KW-1185">Reference proteome</keyword>
<protein>
    <submittedName>
        <fullName evidence="2">NAD(P)H-quinone oxidoreductase</fullName>
    </submittedName>
</protein>
<dbReference type="Pfam" id="PF00107">
    <property type="entry name" value="ADH_zinc_N"/>
    <property type="match status" value="1"/>
</dbReference>
<dbReference type="InterPro" id="IPR036291">
    <property type="entry name" value="NAD(P)-bd_dom_sf"/>
</dbReference>
<dbReference type="RefSeq" id="WP_343768315.1">
    <property type="nucleotide sequence ID" value="NZ_BAAAFG010000016.1"/>
</dbReference>
<dbReference type="InterPro" id="IPR013149">
    <property type="entry name" value="ADH-like_C"/>
</dbReference>
<comment type="caution">
    <text evidence="2">The sequence shown here is derived from an EMBL/GenBank/DDBJ whole genome shotgun (WGS) entry which is preliminary data.</text>
</comment>
<dbReference type="PANTHER" id="PTHR43677:SF4">
    <property type="entry name" value="QUINONE OXIDOREDUCTASE-LIKE PROTEIN 2"/>
    <property type="match status" value="1"/>
</dbReference>
<name>A0ABN1MJI3_9FLAO</name>
<proteinExistence type="predicted"/>
<gene>
    <name evidence="2" type="ORF">GCM10009117_25260</name>
</gene>
<dbReference type="Proteomes" id="UP001500507">
    <property type="component" value="Unassembled WGS sequence"/>
</dbReference>
<dbReference type="InterPro" id="IPR020843">
    <property type="entry name" value="ER"/>
</dbReference>
<feature type="domain" description="Enoyl reductase (ER)" evidence="1">
    <location>
        <begin position="12"/>
        <end position="330"/>
    </location>
</feature>
<evidence type="ECO:0000259" key="1">
    <source>
        <dbReference type="SMART" id="SM00829"/>
    </source>
</evidence>
<dbReference type="PANTHER" id="PTHR43677">
    <property type="entry name" value="SHORT-CHAIN DEHYDROGENASE/REDUCTASE"/>
    <property type="match status" value="1"/>
</dbReference>
<evidence type="ECO:0000313" key="2">
    <source>
        <dbReference type="EMBL" id="GAA0873379.1"/>
    </source>
</evidence>
<dbReference type="SUPFAM" id="SSF51735">
    <property type="entry name" value="NAD(P)-binding Rossmann-fold domains"/>
    <property type="match status" value="1"/>
</dbReference>
<dbReference type="Gene3D" id="3.90.180.10">
    <property type="entry name" value="Medium-chain alcohol dehydrogenases, catalytic domain"/>
    <property type="match status" value="1"/>
</dbReference>
<dbReference type="SUPFAM" id="SSF50129">
    <property type="entry name" value="GroES-like"/>
    <property type="match status" value="1"/>
</dbReference>
<dbReference type="SMART" id="SM00829">
    <property type="entry name" value="PKS_ER"/>
    <property type="match status" value="1"/>
</dbReference>
<evidence type="ECO:0000313" key="3">
    <source>
        <dbReference type="Proteomes" id="UP001500507"/>
    </source>
</evidence>
<dbReference type="Pfam" id="PF08240">
    <property type="entry name" value="ADH_N"/>
    <property type="match status" value="1"/>
</dbReference>
<reference evidence="2 3" key="1">
    <citation type="journal article" date="2019" name="Int. J. Syst. Evol. Microbiol.">
        <title>The Global Catalogue of Microorganisms (GCM) 10K type strain sequencing project: providing services to taxonomists for standard genome sequencing and annotation.</title>
        <authorList>
            <consortium name="The Broad Institute Genomics Platform"/>
            <consortium name="The Broad Institute Genome Sequencing Center for Infectious Disease"/>
            <person name="Wu L."/>
            <person name="Ma J."/>
        </authorList>
    </citation>
    <scope>NUCLEOTIDE SEQUENCE [LARGE SCALE GENOMIC DNA]</scope>
    <source>
        <strain evidence="2 3">JCM 16082</strain>
    </source>
</reference>
<dbReference type="InterPro" id="IPR011032">
    <property type="entry name" value="GroES-like_sf"/>
</dbReference>
<dbReference type="Gene3D" id="3.40.50.720">
    <property type="entry name" value="NAD(P)-binding Rossmann-like Domain"/>
    <property type="match status" value="1"/>
</dbReference>
<organism evidence="2 3">
    <name type="scientific">Gangjinia marincola</name>
    <dbReference type="NCBI Taxonomy" id="578463"/>
    <lineage>
        <taxon>Bacteria</taxon>
        <taxon>Pseudomonadati</taxon>
        <taxon>Bacteroidota</taxon>
        <taxon>Flavobacteriia</taxon>
        <taxon>Flavobacteriales</taxon>
        <taxon>Flavobacteriaceae</taxon>
        <taxon>Gangjinia</taxon>
    </lineage>
</organism>
<sequence length="333" mass="36564">MNTIIKFNKAEGPESLKSINEAIPIPGQDEVIVQMKAAGLNRSEHMYMSGVYVIQPEFPSKIGTEGAGIIHSVGKNVTDFKIGDKVCVTPNMLPNEYGVLGNYIVAPKEAVVSIPEGLDYTEAASIWMSLSTAYCALVINGGLKENANQKVVVTAASSAIGAAIIQMAKRYGATVIATSRKDTKDDFLKENGADFIIHTDTENLTEKIFEYTNEDGFDIAIDFVLGDFTAELANAAATEATIIAGGLLSMEVPQIPFFPLVMKNLKLTSFHVVFHLFRKPRIFEEAKKEILDGLKNKKYWPVLDKVFMLEQTIQAYQYLKSGVQKGKVIIKID</sequence>
<dbReference type="InterPro" id="IPR051397">
    <property type="entry name" value="Zn-ADH-like_protein"/>
</dbReference>
<dbReference type="InterPro" id="IPR013154">
    <property type="entry name" value="ADH-like_N"/>
</dbReference>
<accession>A0ABN1MJI3</accession>